<proteinExistence type="predicted"/>
<evidence type="ECO:0000313" key="2">
    <source>
        <dbReference type="EMBL" id="VEI61577.1"/>
    </source>
</evidence>
<protein>
    <submittedName>
        <fullName evidence="2">Domain of uncharacterized function (DUF955)</fullName>
    </submittedName>
</protein>
<evidence type="ECO:0000259" key="1">
    <source>
        <dbReference type="Pfam" id="PF06114"/>
    </source>
</evidence>
<gene>
    <name evidence="2" type="ORF">NCTC10036_00562</name>
</gene>
<dbReference type="Pfam" id="PF06114">
    <property type="entry name" value="Peptidase_M78"/>
    <property type="match status" value="1"/>
</dbReference>
<dbReference type="PANTHER" id="PTHR43236">
    <property type="entry name" value="ANTITOXIN HIGA1"/>
    <property type="match status" value="1"/>
</dbReference>
<sequence length="166" mass="19244">MIMTNSNEWFSLSDEQVSLIKKMQEEFPIPVGAIAKELGVTVMKATLPAGISGEIKEDNDRFVIRVNRHDVKERQRFTVAHEIAHFLLHRDRIGDGITDDILYRSKLSDYMEVQANRLAADILMPWHLIQLKLSEYKEFREEERYEKIADEAEVSTTAIKIRLGKL</sequence>
<dbReference type="PANTHER" id="PTHR43236:SF2">
    <property type="entry name" value="BLL0069 PROTEIN"/>
    <property type="match status" value="1"/>
</dbReference>
<feature type="domain" description="IrrE N-terminal-like" evidence="1">
    <location>
        <begin position="35"/>
        <end position="163"/>
    </location>
</feature>
<name>A0A448S1D2_SERRU</name>
<evidence type="ECO:0000313" key="3">
    <source>
        <dbReference type="Proteomes" id="UP000281904"/>
    </source>
</evidence>
<organism evidence="2 3">
    <name type="scientific">Serratia rubidaea</name>
    <name type="common">Serratia marinorubra</name>
    <dbReference type="NCBI Taxonomy" id="61652"/>
    <lineage>
        <taxon>Bacteria</taxon>
        <taxon>Pseudomonadati</taxon>
        <taxon>Pseudomonadota</taxon>
        <taxon>Gammaproteobacteria</taxon>
        <taxon>Enterobacterales</taxon>
        <taxon>Yersiniaceae</taxon>
        <taxon>Serratia</taxon>
    </lineage>
</organism>
<dbReference type="Gene3D" id="1.10.10.2910">
    <property type="match status" value="1"/>
</dbReference>
<dbReference type="EMBL" id="LR134493">
    <property type="protein sequence ID" value="VEI61577.1"/>
    <property type="molecule type" value="Genomic_DNA"/>
</dbReference>
<dbReference type="AlphaFoldDB" id="A0A448S1D2"/>
<reference evidence="2 3" key="1">
    <citation type="submission" date="2018-12" db="EMBL/GenBank/DDBJ databases">
        <authorList>
            <consortium name="Pathogen Informatics"/>
        </authorList>
    </citation>
    <scope>NUCLEOTIDE SEQUENCE [LARGE SCALE GENOMIC DNA]</scope>
    <source>
        <strain evidence="2 3">NCTC10036</strain>
    </source>
</reference>
<dbReference type="InterPro" id="IPR052345">
    <property type="entry name" value="Rad_response_metalloprotease"/>
</dbReference>
<accession>A0A448S1D2</accession>
<dbReference type="InterPro" id="IPR010359">
    <property type="entry name" value="IrrE_HExxH"/>
</dbReference>
<dbReference type="RefSeq" id="WP_126530449.1">
    <property type="nucleotide sequence ID" value="NZ_LR134493.1"/>
</dbReference>
<dbReference type="Proteomes" id="UP000281904">
    <property type="component" value="Chromosome"/>
</dbReference>